<name>A0AAE3AKE9_9FIRM</name>
<reference evidence="2" key="1">
    <citation type="submission" date="2021-10" db="EMBL/GenBank/DDBJ databases">
        <title>Anaerobic single-cell dispensing facilitates the cultivation of human gut bacteria.</title>
        <authorList>
            <person name="Afrizal A."/>
        </authorList>
    </citation>
    <scope>NUCLEOTIDE SEQUENCE</scope>
    <source>
        <strain evidence="2">CLA-AA-H250</strain>
    </source>
</reference>
<evidence type="ECO:0000313" key="2">
    <source>
        <dbReference type="EMBL" id="MCC2136163.1"/>
    </source>
</evidence>
<proteinExistence type="predicted"/>
<dbReference type="Proteomes" id="UP001199424">
    <property type="component" value="Unassembled WGS sequence"/>
</dbReference>
<dbReference type="EMBL" id="JAJEQC010000003">
    <property type="protein sequence ID" value="MCC2136163.1"/>
    <property type="molecule type" value="Genomic_DNA"/>
</dbReference>
<organism evidence="2 3">
    <name type="scientific">Hominenteromicrobium mulieris</name>
    <dbReference type="NCBI Taxonomy" id="2885357"/>
    <lineage>
        <taxon>Bacteria</taxon>
        <taxon>Bacillati</taxon>
        <taxon>Bacillota</taxon>
        <taxon>Clostridia</taxon>
        <taxon>Eubacteriales</taxon>
        <taxon>Oscillospiraceae</taxon>
        <taxon>Hominenteromicrobium</taxon>
    </lineage>
</organism>
<evidence type="ECO:0000256" key="1">
    <source>
        <dbReference type="SAM" id="Phobius"/>
    </source>
</evidence>
<keyword evidence="3" id="KW-1185">Reference proteome</keyword>
<sequence>MRMPKCCNNPCFRNRKLRALCTVSFGLGMVLAQISPEGLVLFIAAVILVALGVAVLRTL</sequence>
<comment type="caution">
    <text evidence="2">The sequence shown here is derived from an EMBL/GenBank/DDBJ whole genome shotgun (WGS) entry which is preliminary data.</text>
</comment>
<dbReference type="AlphaFoldDB" id="A0AAE3AKE9"/>
<dbReference type="RefSeq" id="WP_308448718.1">
    <property type="nucleotide sequence ID" value="NZ_JAJEQC010000003.1"/>
</dbReference>
<keyword evidence="1" id="KW-0812">Transmembrane</keyword>
<gene>
    <name evidence="2" type="ORF">LKD31_03925</name>
</gene>
<evidence type="ECO:0000313" key="3">
    <source>
        <dbReference type="Proteomes" id="UP001199424"/>
    </source>
</evidence>
<protein>
    <submittedName>
        <fullName evidence="2">Uncharacterized protein</fullName>
    </submittedName>
</protein>
<accession>A0AAE3AKE9</accession>
<feature type="transmembrane region" description="Helical" evidence="1">
    <location>
        <begin position="42"/>
        <end position="58"/>
    </location>
</feature>
<keyword evidence="1" id="KW-1133">Transmembrane helix</keyword>
<keyword evidence="1" id="KW-0472">Membrane</keyword>